<dbReference type="EMBL" id="JAUSUE010000004">
    <property type="protein sequence ID" value="MDQ0203112.1"/>
    <property type="molecule type" value="Genomic_DNA"/>
</dbReference>
<evidence type="ECO:0000313" key="2">
    <source>
        <dbReference type="EMBL" id="MDQ0203112.1"/>
    </source>
</evidence>
<dbReference type="Proteomes" id="UP001239167">
    <property type="component" value="Unassembled WGS sequence"/>
</dbReference>
<dbReference type="RefSeq" id="WP_196603532.1">
    <property type="nucleotide sequence ID" value="NZ_CP116940.1"/>
</dbReference>
<name>A0ABT9Y7B7_9FIRM</name>
<dbReference type="PANTHER" id="PTHR13887">
    <property type="entry name" value="GLUTATHIONE S-TRANSFERASE KAPPA"/>
    <property type="match status" value="1"/>
</dbReference>
<dbReference type="InterPro" id="IPR001853">
    <property type="entry name" value="DSBA-like_thioredoxin_dom"/>
</dbReference>
<evidence type="ECO:0000313" key="3">
    <source>
        <dbReference type="Proteomes" id="UP001239167"/>
    </source>
</evidence>
<accession>A0ABT9Y7B7</accession>
<keyword evidence="3" id="KW-1185">Reference proteome</keyword>
<dbReference type="Pfam" id="PF01323">
    <property type="entry name" value="DSBA"/>
    <property type="match status" value="1"/>
</dbReference>
<organism evidence="2 3">
    <name type="scientific">Pectinatus haikarae</name>
    <dbReference type="NCBI Taxonomy" id="349096"/>
    <lineage>
        <taxon>Bacteria</taxon>
        <taxon>Bacillati</taxon>
        <taxon>Bacillota</taxon>
        <taxon>Negativicutes</taxon>
        <taxon>Selenomonadales</taxon>
        <taxon>Selenomonadaceae</taxon>
        <taxon>Pectinatus</taxon>
    </lineage>
</organism>
<comment type="caution">
    <text evidence="2">The sequence shown here is derived from an EMBL/GenBank/DDBJ whole genome shotgun (WGS) entry which is preliminary data.</text>
</comment>
<keyword evidence="2" id="KW-0413">Isomerase</keyword>
<dbReference type="PANTHER" id="PTHR13887:SF33">
    <property type="entry name" value="ISOMERASE"/>
    <property type="match status" value="1"/>
</dbReference>
<reference evidence="2 3" key="1">
    <citation type="submission" date="2023-07" db="EMBL/GenBank/DDBJ databases">
        <title>Genomic Encyclopedia of Type Strains, Phase IV (KMG-IV): sequencing the most valuable type-strain genomes for metagenomic binning, comparative biology and taxonomic classification.</title>
        <authorList>
            <person name="Goeker M."/>
        </authorList>
    </citation>
    <scope>NUCLEOTIDE SEQUENCE [LARGE SCALE GENOMIC DNA]</scope>
    <source>
        <strain evidence="2 3">DSM 16980</strain>
    </source>
</reference>
<protein>
    <submittedName>
        <fullName evidence="2">DsbA family dithiol-disulfide isomerase</fullName>
    </submittedName>
</protein>
<feature type="domain" description="DSBA-like thioredoxin" evidence="1">
    <location>
        <begin position="16"/>
        <end position="134"/>
    </location>
</feature>
<dbReference type="GO" id="GO:0016853">
    <property type="term" value="F:isomerase activity"/>
    <property type="evidence" value="ECO:0007669"/>
    <property type="project" value="UniProtKB-KW"/>
</dbReference>
<gene>
    <name evidence="2" type="ORF">J2S01_000819</name>
</gene>
<dbReference type="InterPro" id="IPR036249">
    <property type="entry name" value="Thioredoxin-like_sf"/>
</dbReference>
<proteinExistence type="predicted"/>
<dbReference type="Gene3D" id="3.40.30.10">
    <property type="entry name" value="Glutaredoxin"/>
    <property type="match status" value="1"/>
</dbReference>
<sequence>MSDIYEIKGREDAGKLEVFFDYACPYCYRGHKNLMELMKKYPKLDIIWRPCEAHPRPEEHGVHSDLAICGMYFVLAHAGDLMKYHKLAFEATFEHHKDISDIAVLSDIAEQCSVDKKEFTEALTQGLYQDLVTQGNIYAWSEKEFDAVPSYARGMAKIGSGNGVMVTIEELEKFIQD</sequence>
<evidence type="ECO:0000259" key="1">
    <source>
        <dbReference type="Pfam" id="PF01323"/>
    </source>
</evidence>
<dbReference type="SUPFAM" id="SSF52833">
    <property type="entry name" value="Thioredoxin-like"/>
    <property type="match status" value="1"/>
</dbReference>